<evidence type="ECO:0000313" key="2">
    <source>
        <dbReference type="Proteomes" id="UP000177870"/>
    </source>
</evidence>
<name>A0A1D8TMP0_9CYAN</name>
<evidence type="ECO:0000313" key="1">
    <source>
        <dbReference type="EMBL" id="AOW98920.1"/>
    </source>
</evidence>
<dbReference type="AlphaFoldDB" id="A0A1D8TMP0"/>
<organism evidence="1 2">
    <name type="scientific">Moorena producens PAL-8-15-08-1</name>
    <dbReference type="NCBI Taxonomy" id="1458985"/>
    <lineage>
        <taxon>Bacteria</taxon>
        <taxon>Bacillati</taxon>
        <taxon>Cyanobacteriota</taxon>
        <taxon>Cyanophyceae</taxon>
        <taxon>Coleofasciculales</taxon>
        <taxon>Coleofasciculaceae</taxon>
        <taxon>Moorena</taxon>
    </lineage>
</organism>
<reference evidence="2" key="1">
    <citation type="submission" date="2016-10" db="EMBL/GenBank/DDBJ databases">
        <title>Comparative genomics uncovers the prolific and rare metabolic potential of the cyanobacterial genus Moorea.</title>
        <authorList>
            <person name="Leao T."/>
            <person name="Castelao G."/>
            <person name="Korobeynikov A."/>
            <person name="Monroe E.A."/>
            <person name="Podell S."/>
            <person name="Glukhov E."/>
            <person name="Allen E."/>
            <person name="Gerwick W.H."/>
            <person name="Gerwick L."/>
        </authorList>
    </citation>
    <scope>NUCLEOTIDE SEQUENCE [LARGE SCALE GENOMIC DNA]</scope>
    <source>
        <strain evidence="2">PAL-8-15-08-1</strain>
    </source>
</reference>
<dbReference type="EMBL" id="CP017599">
    <property type="protein sequence ID" value="AOW98920.1"/>
    <property type="molecule type" value="Genomic_DNA"/>
</dbReference>
<protein>
    <submittedName>
        <fullName evidence="1">Uncharacterized protein</fullName>
    </submittedName>
</protein>
<proteinExistence type="predicted"/>
<dbReference type="Proteomes" id="UP000177870">
    <property type="component" value="Chromosome"/>
</dbReference>
<accession>A0A1D8TMP0</accession>
<gene>
    <name evidence="1" type="ORF">BJP34_05160</name>
</gene>
<sequence length="115" mass="13524">MNRSRVDILPARKYIETGKMPVLPRCQFHQHAHSTHRIKQQKLDKPDSRFPIPYSLLPTPYSLLPTPLKKNSRRNTIHGQMNLMIFRFRTIPDMLPWEQPRWFGQGAKPPSNLIA</sequence>
<dbReference type="KEGG" id="mpro:BJP34_05160"/>